<accession>L8HF30</accession>
<protein>
    <submittedName>
        <fullName evidence="1">Uncharacterized protein</fullName>
    </submittedName>
</protein>
<keyword evidence="2" id="KW-1185">Reference proteome</keyword>
<evidence type="ECO:0000313" key="2">
    <source>
        <dbReference type="Proteomes" id="UP000011083"/>
    </source>
</evidence>
<organism evidence="1 2">
    <name type="scientific">Acanthamoeba castellanii (strain ATCC 30010 / Neff)</name>
    <dbReference type="NCBI Taxonomy" id="1257118"/>
    <lineage>
        <taxon>Eukaryota</taxon>
        <taxon>Amoebozoa</taxon>
        <taxon>Discosea</taxon>
        <taxon>Longamoebia</taxon>
        <taxon>Centramoebida</taxon>
        <taxon>Acanthamoebidae</taxon>
        <taxon>Acanthamoeba</taxon>
    </lineage>
</organism>
<evidence type="ECO:0000313" key="1">
    <source>
        <dbReference type="EMBL" id="ELR24089.1"/>
    </source>
</evidence>
<dbReference type="RefSeq" id="XP_004353617.1">
    <property type="nucleotide sequence ID" value="XM_004353565.1"/>
</dbReference>
<dbReference type="AlphaFoldDB" id="L8HF30"/>
<dbReference type="KEGG" id="acan:ACA1_152880"/>
<sequence length="65" mass="7653">MRGPSFSNPMIAESVHVLSEAGKDCYKQKVSLSDDQFRYQHSDRLKHPCNLKRFQQCKRYSYKAI</sequence>
<dbReference type="GeneID" id="14925091"/>
<dbReference type="VEuPathDB" id="AmoebaDB:ACA1_152880"/>
<reference evidence="1 2" key="1">
    <citation type="journal article" date="2013" name="Genome Biol.">
        <title>Genome of Acanthamoeba castellanii highlights extensive lateral gene transfer and early evolution of tyrosine kinase signaling.</title>
        <authorList>
            <person name="Clarke M."/>
            <person name="Lohan A.J."/>
            <person name="Liu B."/>
            <person name="Lagkouvardos I."/>
            <person name="Roy S."/>
            <person name="Zafar N."/>
            <person name="Bertelli C."/>
            <person name="Schilde C."/>
            <person name="Kianianmomeni A."/>
            <person name="Burglin T.R."/>
            <person name="Frech C."/>
            <person name="Turcotte B."/>
            <person name="Kopec K.O."/>
            <person name="Synnott J.M."/>
            <person name="Choo C."/>
            <person name="Paponov I."/>
            <person name="Finkler A."/>
            <person name="Soon Heng Tan C."/>
            <person name="Hutchins A.P."/>
            <person name="Weinmeier T."/>
            <person name="Rattei T."/>
            <person name="Chu J.S."/>
            <person name="Gimenez G."/>
            <person name="Irimia M."/>
            <person name="Rigden D.J."/>
            <person name="Fitzpatrick D.A."/>
            <person name="Lorenzo-Morales J."/>
            <person name="Bateman A."/>
            <person name="Chiu C.H."/>
            <person name="Tang P."/>
            <person name="Hegemann P."/>
            <person name="Fromm H."/>
            <person name="Raoult D."/>
            <person name="Greub G."/>
            <person name="Miranda-Saavedra D."/>
            <person name="Chen N."/>
            <person name="Nash P."/>
            <person name="Ginger M.L."/>
            <person name="Horn M."/>
            <person name="Schaap P."/>
            <person name="Caler L."/>
            <person name="Loftus B."/>
        </authorList>
    </citation>
    <scope>NUCLEOTIDE SEQUENCE [LARGE SCALE GENOMIC DNA]</scope>
    <source>
        <strain evidence="1 2">Neff</strain>
    </source>
</reference>
<proteinExistence type="predicted"/>
<dbReference type="EMBL" id="KB007837">
    <property type="protein sequence ID" value="ELR24089.1"/>
    <property type="molecule type" value="Genomic_DNA"/>
</dbReference>
<dbReference type="Proteomes" id="UP000011083">
    <property type="component" value="Unassembled WGS sequence"/>
</dbReference>
<name>L8HF30_ACACF</name>
<gene>
    <name evidence="1" type="ORF">ACA1_152880</name>
</gene>